<proteinExistence type="predicted"/>
<evidence type="ECO:0000256" key="1">
    <source>
        <dbReference type="ARBA" id="ARBA00004370"/>
    </source>
</evidence>
<dbReference type="Proteomes" id="UP000887565">
    <property type="component" value="Unplaced"/>
</dbReference>
<dbReference type="GO" id="GO:0016020">
    <property type="term" value="C:membrane"/>
    <property type="evidence" value="ECO:0007669"/>
    <property type="project" value="UniProtKB-SubCell"/>
</dbReference>
<evidence type="ECO:0000259" key="5">
    <source>
        <dbReference type="Pfam" id="PF01094"/>
    </source>
</evidence>
<organism evidence="6 7">
    <name type="scientific">Romanomermis culicivorax</name>
    <name type="common">Nematode worm</name>
    <dbReference type="NCBI Taxonomy" id="13658"/>
    <lineage>
        <taxon>Eukaryota</taxon>
        <taxon>Metazoa</taxon>
        <taxon>Ecdysozoa</taxon>
        <taxon>Nematoda</taxon>
        <taxon>Enoplea</taxon>
        <taxon>Dorylaimia</taxon>
        <taxon>Mermithida</taxon>
        <taxon>Mermithoidea</taxon>
        <taxon>Mermithidae</taxon>
        <taxon>Romanomermis</taxon>
    </lineage>
</organism>
<keyword evidence="6" id="KW-1185">Reference proteome</keyword>
<protein>
    <submittedName>
        <fullName evidence="7">Receptor ligand binding region domain-containing protein</fullName>
    </submittedName>
</protein>
<accession>A0A915HSU6</accession>
<evidence type="ECO:0000256" key="3">
    <source>
        <dbReference type="ARBA" id="ARBA00022989"/>
    </source>
</evidence>
<reference evidence="7" key="1">
    <citation type="submission" date="2022-11" db="UniProtKB">
        <authorList>
            <consortium name="WormBaseParasite"/>
        </authorList>
    </citation>
    <scope>IDENTIFICATION</scope>
</reference>
<sequence>MKIRNEKDRMKMQYKETIAITALLASDLDVPTFGYISVSSDLENKQKYTTLIRTVNSISFMSQAVRAILLYYNWNRVVIVRVPGLTCDIFTGGFPAAFSSTKINIVSTLIVNYDDTNSINSALAQLKLTARKLVAEKYNIHHCSDICILSHSGGREHGSFCSSYAVNGNKLF</sequence>
<keyword evidence="3" id="KW-1133">Transmembrane helix</keyword>
<keyword evidence="2" id="KW-0812">Transmembrane</keyword>
<evidence type="ECO:0000313" key="7">
    <source>
        <dbReference type="WBParaSite" id="nRc.2.0.1.t04452-RA"/>
    </source>
</evidence>
<dbReference type="InterPro" id="IPR001828">
    <property type="entry name" value="ANF_lig-bd_rcpt"/>
</dbReference>
<name>A0A915HSU6_ROMCU</name>
<evidence type="ECO:0000256" key="2">
    <source>
        <dbReference type="ARBA" id="ARBA00022692"/>
    </source>
</evidence>
<dbReference type="SUPFAM" id="SSF53822">
    <property type="entry name" value="Periplasmic binding protein-like I"/>
    <property type="match status" value="1"/>
</dbReference>
<dbReference type="WBParaSite" id="nRc.2.0.1.t04452-RA">
    <property type="protein sequence ID" value="nRc.2.0.1.t04452-RA"/>
    <property type="gene ID" value="nRc.2.0.1.g04452"/>
</dbReference>
<feature type="domain" description="Receptor ligand binding region" evidence="5">
    <location>
        <begin position="16"/>
        <end position="132"/>
    </location>
</feature>
<dbReference type="InterPro" id="IPR028082">
    <property type="entry name" value="Peripla_BP_I"/>
</dbReference>
<dbReference type="Gene3D" id="3.40.50.2300">
    <property type="match status" value="1"/>
</dbReference>
<dbReference type="AlphaFoldDB" id="A0A915HSU6"/>
<evidence type="ECO:0000313" key="6">
    <source>
        <dbReference type="Proteomes" id="UP000887565"/>
    </source>
</evidence>
<comment type="subcellular location">
    <subcellularLocation>
        <location evidence="1">Membrane</location>
    </subcellularLocation>
</comment>
<keyword evidence="4" id="KW-0472">Membrane</keyword>
<dbReference type="Pfam" id="PF01094">
    <property type="entry name" value="ANF_receptor"/>
    <property type="match status" value="1"/>
</dbReference>
<evidence type="ECO:0000256" key="4">
    <source>
        <dbReference type="ARBA" id="ARBA00023136"/>
    </source>
</evidence>